<protein>
    <recommendedName>
        <fullName evidence="2">protein-glutamate methylesterase</fullName>
        <ecNumber evidence="2">3.1.1.61</ecNumber>
    </recommendedName>
</protein>
<dbReference type="EMBL" id="JACPRF010000167">
    <property type="protein sequence ID" value="MBI2876293.1"/>
    <property type="molecule type" value="Genomic_DNA"/>
</dbReference>
<name>A0A932CN04_UNCTE</name>
<dbReference type="Pfam" id="PF01339">
    <property type="entry name" value="CheB_methylest"/>
    <property type="match status" value="1"/>
</dbReference>
<dbReference type="PANTHER" id="PTHR42872:SF3">
    <property type="entry name" value="PROTEIN-GLUTAMATE METHYLESTERASE_PROTEIN-GLUTAMINE GLUTAMINASE 1"/>
    <property type="match status" value="1"/>
</dbReference>
<feature type="domain" description="CheB-type methylesterase" evidence="5">
    <location>
        <begin position="1"/>
        <end position="147"/>
    </location>
</feature>
<comment type="caution">
    <text evidence="4">Lacks conserved residue(s) required for the propagation of feature annotation.</text>
</comment>
<evidence type="ECO:0000313" key="6">
    <source>
        <dbReference type="EMBL" id="MBI2876293.1"/>
    </source>
</evidence>
<dbReference type="GO" id="GO:0006935">
    <property type="term" value="P:chemotaxis"/>
    <property type="evidence" value="ECO:0007669"/>
    <property type="project" value="InterPro"/>
</dbReference>
<dbReference type="Proteomes" id="UP000769766">
    <property type="component" value="Unassembled WGS sequence"/>
</dbReference>
<dbReference type="Gene3D" id="3.40.50.180">
    <property type="entry name" value="Methylesterase CheB, C-terminal domain"/>
    <property type="match status" value="1"/>
</dbReference>
<dbReference type="GO" id="GO:0008984">
    <property type="term" value="F:protein-glutamate methylesterase activity"/>
    <property type="evidence" value="ECO:0007669"/>
    <property type="project" value="UniProtKB-EC"/>
</dbReference>
<dbReference type="EC" id="3.1.1.61" evidence="2"/>
<feature type="non-terminal residue" evidence="6">
    <location>
        <position position="1"/>
    </location>
</feature>
<evidence type="ECO:0000256" key="4">
    <source>
        <dbReference type="PROSITE-ProRule" id="PRU00050"/>
    </source>
</evidence>
<dbReference type="PROSITE" id="PS50122">
    <property type="entry name" value="CHEB"/>
    <property type="match status" value="1"/>
</dbReference>
<gene>
    <name evidence="6" type="ORF">HYY20_05370</name>
</gene>
<comment type="caution">
    <text evidence="6">The sequence shown here is derived from an EMBL/GenBank/DDBJ whole genome shotgun (WGS) entry which is preliminary data.</text>
</comment>
<accession>A0A932CN04</accession>
<dbReference type="PANTHER" id="PTHR42872">
    <property type="entry name" value="PROTEIN-GLUTAMATE METHYLESTERASE/PROTEIN-GLUTAMINE GLUTAMINASE"/>
    <property type="match status" value="1"/>
</dbReference>
<evidence type="ECO:0000256" key="1">
    <source>
        <dbReference type="ARBA" id="ARBA00022801"/>
    </source>
</evidence>
<evidence type="ECO:0000256" key="2">
    <source>
        <dbReference type="ARBA" id="ARBA00039140"/>
    </source>
</evidence>
<dbReference type="SUPFAM" id="SSF52738">
    <property type="entry name" value="Methylesterase CheB, C-terminal domain"/>
    <property type="match status" value="1"/>
</dbReference>
<keyword evidence="1" id="KW-0378">Hydrolase</keyword>
<dbReference type="AlphaFoldDB" id="A0A932CN04"/>
<dbReference type="InterPro" id="IPR035909">
    <property type="entry name" value="CheB_C"/>
</dbReference>
<dbReference type="GO" id="GO:0000156">
    <property type="term" value="F:phosphorelay response regulator activity"/>
    <property type="evidence" value="ECO:0007669"/>
    <property type="project" value="InterPro"/>
</dbReference>
<dbReference type="GO" id="GO:0005737">
    <property type="term" value="C:cytoplasm"/>
    <property type="evidence" value="ECO:0007669"/>
    <property type="project" value="InterPro"/>
</dbReference>
<sequence>PVAVAQHRQKGSDDTLAMLLQRFTVLSVGEAEDKEAILPGHIYLAPPDYHLLVEEGHFSLSTEAPVWYARPSIDLLFESAADAYAERVIGVILTGASPDGARGLARIKERGGLAIVQDPATAESRIMPEAAIAATEIDQILPLEAIGPFLAGLCHITPQDPGGVERKSRST</sequence>
<dbReference type="CDD" id="cd16433">
    <property type="entry name" value="CheB"/>
    <property type="match status" value="1"/>
</dbReference>
<proteinExistence type="predicted"/>
<organism evidence="6 7">
    <name type="scientific">Tectimicrobiota bacterium</name>
    <dbReference type="NCBI Taxonomy" id="2528274"/>
    <lineage>
        <taxon>Bacteria</taxon>
        <taxon>Pseudomonadati</taxon>
        <taxon>Nitrospinota/Tectimicrobiota group</taxon>
        <taxon>Candidatus Tectimicrobiota</taxon>
    </lineage>
</organism>
<reference evidence="6" key="1">
    <citation type="submission" date="2020-07" db="EMBL/GenBank/DDBJ databases">
        <title>Huge and variable diversity of episymbiotic CPR bacteria and DPANN archaea in groundwater ecosystems.</title>
        <authorList>
            <person name="He C.Y."/>
            <person name="Keren R."/>
            <person name="Whittaker M."/>
            <person name="Farag I.F."/>
            <person name="Doudna J."/>
            <person name="Cate J.H.D."/>
            <person name="Banfield J.F."/>
        </authorList>
    </citation>
    <scope>NUCLEOTIDE SEQUENCE</scope>
    <source>
        <strain evidence="6">NC_groundwater_672_Ag_B-0.1um_62_36</strain>
    </source>
</reference>
<comment type="catalytic activity">
    <reaction evidence="3">
        <text>[protein]-L-glutamate 5-O-methyl ester + H2O = L-glutamyl-[protein] + methanol + H(+)</text>
        <dbReference type="Rhea" id="RHEA:23236"/>
        <dbReference type="Rhea" id="RHEA-COMP:10208"/>
        <dbReference type="Rhea" id="RHEA-COMP:10311"/>
        <dbReference type="ChEBI" id="CHEBI:15377"/>
        <dbReference type="ChEBI" id="CHEBI:15378"/>
        <dbReference type="ChEBI" id="CHEBI:17790"/>
        <dbReference type="ChEBI" id="CHEBI:29973"/>
        <dbReference type="ChEBI" id="CHEBI:82795"/>
        <dbReference type="EC" id="3.1.1.61"/>
    </reaction>
</comment>
<evidence type="ECO:0000313" key="7">
    <source>
        <dbReference type="Proteomes" id="UP000769766"/>
    </source>
</evidence>
<evidence type="ECO:0000256" key="3">
    <source>
        <dbReference type="ARBA" id="ARBA00048267"/>
    </source>
</evidence>
<evidence type="ECO:0000259" key="5">
    <source>
        <dbReference type="PROSITE" id="PS50122"/>
    </source>
</evidence>
<dbReference type="InterPro" id="IPR000673">
    <property type="entry name" value="Sig_transdc_resp-reg_Me-estase"/>
</dbReference>